<accession>A0A382K792</accession>
<sequence>VGVKALLFAWMSVEVNRSKQENNQKTQNR</sequence>
<evidence type="ECO:0000313" key="1">
    <source>
        <dbReference type="EMBL" id="SVC20188.1"/>
    </source>
</evidence>
<feature type="non-terminal residue" evidence="1">
    <location>
        <position position="1"/>
    </location>
</feature>
<gene>
    <name evidence="1" type="ORF">METZ01_LOCUS273042</name>
</gene>
<protein>
    <submittedName>
        <fullName evidence="1">Uncharacterized protein</fullName>
    </submittedName>
</protein>
<dbReference type="AlphaFoldDB" id="A0A382K792"/>
<name>A0A382K792_9ZZZZ</name>
<reference evidence="1" key="1">
    <citation type="submission" date="2018-05" db="EMBL/GenBank/DDBJ databases">
        <authorList>
            <person name="Lanie J.A."/>
            <person name="Ng W.-L."/>
            <person name="Kazmierczak K.M."/>
            <person name="Andrzejewski T.M."/>
            <person name="Davidsen T.M."/>
            <person name="Wayne K.J."/>
            <person name="Tettelin H."/>
            <person name="Glass J.I."/>
            <person name="Rusch D."/>
            <person name="Podicherti R."/>
            <person name="Tsui H.-C.T."/>
            <person name="Winkler M.E."/>
        </authorList>
    </citation>
    <scope>NUCLEOTIDE SEQUENCE</scope>
</reference>
<organism evidence="1">
    <name type="scientific">marine metagenome</name>
    <dbReference type="NCBI Taxonomy" id="408172"/>
    <lineage>
        <taxon>unclassified sequences</taxon>
        <taxon>metagenomes</taxon>
        <taxon>ecological metagenomes</taxon>
    </lineage>
</organism>
<proteinExistence type="predicted"/>
<dbReference type="EMBL" id="UINC01078782">
    <property type="protein sequence ID" value="SVC20188.1"/>
    <property type="molecule type" value="Genomic_DNA"/>
</dbReference>
<feature type="non-terminal residue" evidence="1">
    <location>
        <position position="29"/>
    </location>
</feature>